<name>A0A9Q3CC30_9BASI</name>
<dbReference type="EMBL" id="AVOT02006183">
    <property type="protein sequence ID" value="MBW0480952.1"/>
    <property type="molecule type" value="Genomic_DNA"/>
</dbReference>
<comment type="caution">
    <text evidence="1">The sequence shown here is derived from an EMBL/GenBank/DDBJ whole genome shotgun (WGS) entry which is preliminary data.</text>
</comment>
<keyword evidence="2" id="KW-1185">Reference proteome</keyword>
<sequence>MGRWVRDKLSLAKYLHPKSIKRPLDNLPCPTAKRNHEYVEDLGAYLLIIELAYELKHSNIVVRYHQYDFGRTENFIHTSTILPHLTEGIQWPSLLRMNALPTVKSRRQTLLQSMNSTSLLEGTCPACGKPFGESVEEWKHIILDCEKFSSETECSIGQSLFLLADKIKQLRLPP</sequence>
<protein>
    <submittedName>
        <fullName evidence="1">Uncharacterized protein</fullName>
    </submittedName>
</protein>
<dbReference type="Proteomes" id="UP000765509">
    <property type="component" value="Unassembled WGS sequence"/>
</dbReference>
<organism evidence="1 2">
    <name type="scientific">Austropuccinia psidii MF-1</name>
    <dbReference type="NCBI Taxonomy" id="1389203"/>
    <lineage>
        <taxon>Eukaryota</taxon>
        <taxon>Fungi</taxon>
        <taxon>Dikarya</taxon>
        <taxon>Basidiomycota</taxon>
        <taxon>Pucciniomycotina</taxon>
        <taxon>Pucciniomycetes</taxon>
        <taxon>Pucciniales</taxon>
        <taxon>Sphaerophragmiaceae</taxon>
        <taxon>Austropuccinia</taxon>
    </lineage>
</organism>
<proteinExistence type="predicted"/>
<evidence type="ECO:0000313" key="2">
    <source>
        <dbReference type="Proteomes" id="UP000765509"/>
    </source>
</evidence>
<gene>
    <name evidence="1" type="ORF">O181_020667</name>
</gene>
<reference evidence="1" key="1">
    <citation type="submission" date="2021-03" db="EMBL/GenBank/DDBJ databases">
        <title>Draft genome sequence of rust myrtle Austropuccinia psidii MF-1, a brazilian biotype.</title>
        <authorList>
            <person name="Quecine M.C."/>
            <person name="Pachon D.M.R."/>
            <person name="Bonatelli M.L."/>
            <person name="Correr F.H."/>
            <person name="Franceschini L.M."/>
            <person name="Leite T.F."/>
            <person name="Margarido G.R.A."/>
            <person name="Almeida C.A."/>
            <person name="Ferrarezi J.A."/>
            <person name="Labate C.A."/>
        </authorList>
    </citation>
    <scope>NUCLEOTIDE SEQUENCE</scope>
    <source>
        <strain evidence="1">MF-1</strain>
    </source>
</reference>
<accession>A0A9Q3CC30</accession>
<evidence type="ECO:0000313" key="1">
    <source>
        <dbReference type="EMBL" id="MBW0480952.1"/>
    </source>
</evidence>
<dbReference type="OrthoDB" id="2742885at2759"/>
<dbReference type="AlphaFoldDB" id="A0A9Q3CC30"/>